<feature type="transmembrane region" description="Helical" evidence="2">
    <location>
        <begin position="260"/>
        <end position="279"/>
    </location>
</feature>
<dbReference type="SUPFAM" id="SSF49478">
    <property type="entry name" value="Cna protein B-type domain"/>
    <property type="match status" value="1"/>
</dbReference>
<evidence type="ECO:0000256" key="2">
    <source>
        <dbReference type="SAM" id="Phobius"/>
    </source>
</evidence>
<organism evidence="4 5">
    <name type="scientific">Salinicoccus sediminis</name>
    <dbReference type="NCBI Taxonomy" id="1432562"/>
    <lineage>
        <taxon>Bacteria</taxon>
        <taxon>Bacillati</taxon>
        <taxon>Bacillota</taxon>
        <taxon>Bacilli</taxon>
        <taxon>Bacillales</taxon>
        <taxon>Staphylococcaceae</taxon>
        <taxon>Salinicoccus</taxon>
    </lineage>
</organism>
<evidence type="ECO:0000313" key="5">
    <source>
        <dbReference type="Proteomes" id="UP000034287"/>
    </source>
</evidence>
<dbReference type="STRING" id="1432562.WN59_06940"/>
<evidence type="ECO:0000256" key="3">
    <source>
        <dbReference type="SAM" id="SignalP"/>
    </source>
</evidence>
<evidence type="ECO:0008006" key="6">
    <source>
        <dbReference type="Google" id="ProtNLM"/>
    </source>
</evidence>
<evidence type="ECO:0000313" key="4">
    <source>
        <dbReference type="EMBL" id="KKK34756.1"/>
    </source>
</evidence>
<feature type="compositionally biased region" description="Acidic residues" evidence="1">
    <location>
        <begin position="53"/>
        <end position="70"/>
    </location>
</feature>
<protein>
    <recommendedName>
        <fullName evidence="6">Carboxypeptidase regulatory-like domain-containing protein</fullName>
    </recommendedName>
</protein>
<feature type="compositionally biased region" description="Acidic residues" evidence="1">
    <location>
        <begin position="93"/>
        <end position="142"/>
    </location>
</feature>
<feature type="signal peptide" evidence="3">
    <location>
        <begin position="1"/>
        <end position="22"/>
    </location>
</feature>
<dbReference type="Gene3D" id="2.60.40.1120">
    <property type="entry name" value="Carboxypeptidase-like, regulatory domain"/>
    <property type="match status" value="1"/>
</dbReference>
<dbReference type="RefSeq" id="WP_046514855.1">
    <property type="nucleotide sequence ID" value="NZ_LAYZ01000003.1"/>
</dbReference>
<feature type="region of interest" description="Disordered" evidence="1">
    <location>
        <begin position="28"/>
        <end position="142"/>
    </location>
</feature>
<proteinExistence type="predicted"/>
<keyword evidence="3" id="KW-0732">Signal</keyword>
<dbReference type="AlphaFoldDB" id="A0A0M2SM70"/>
<dbReference type="Proteomes" id="UP000034287">
    <property type="component" value="Unassembled WGS sequence"/>
</dbReference>
<dbReference type="EMBL" id="LAYZ01000003">
    <property type="protein sequence ID" value="KKK34756.1"/>
    <property type="molecule type" value="Genomic_DNA"/>
</dbReference>
<accession>A0A0M2SM70</accession>
<evidence type="ECO:0000256" key="1">
    <source>
        <dbReference type="SAM" id="MobiDB-lite"/>
    </source>
</evidence>
<feature type="chain" id="PRO_5039559053" description="Carboxypeptidase regulatory-like domain-containing protein" evidence="3">
    <location>
        <begin position="23"/>
        <end position="284"/>
    </location>
</feature>
<keyword evidence="2" id="KW-1133">Transmembrane helix</keyword>
<gene>
    <name evidence="4" type="ORF">WN59_06940</name>
</gene>
<name>A0A0M2SM70_9STAP</name>
<sequence length="284" mass="31294">MGNIIKRSALVLLLLVLLPAHGISANTEEAPAVEESAEQPVSEESTEQQGYEESAEESVEGNNDTTEESSNEYVPPQNEQPQYEETTEAPYESYEEPAEEFYYEEETAEETVEEWTEEVTEEATETPTEEVTAEPETVEEPADVTINQAAVEEFSIAGKVTVDDAGLEDVTVVLLGEKEDEVTTDENGEFSFTEVPSGEYGLQVEAPEGYTAEKETLSLTVDDRGKRGVTFVMEEAPTEESIETDDQVMSDQDTEPTNNMTVILVGVVLLAIIAILFIVKALRR</sequence>
<dbReference type="PATRIC" id="fig|1432562.3.peg.1383"/>
<keyword evidence="5" id="KW-1185">Reference proteome</keyword>
<keyword evidence="2" id="KW-0812">Transmembrane</keyword>
<dbReference type="Pfam" id="PF13620">
    <property type="entry name" value="CarboxypepD_reg"/>
    <property type="match status" value="1"/>
</dbReference>
<dbReference type="OrthoDB" id="2390447at2"/>
<comment type="caution">
    <text evidence="4">The sequence shown here is derived from an EMBL/GenBank/DDBJ whole genome shotgun (WGS) entry which is preliminary data.</text>
</comment>
<reference evidence="4 5" key="1">
    <citation type="submission" date="2015-04" db="EMBL/GenBank/DDBJ databases">
        <title>Taxonomic description and genome sequence of Salinicoccus sediminis sp. nov., a novel hyper halotolerant bacterium isolated from marine sediment.</title>
        <authorList>
            <person name="Mathan Kumar R."/>
            <person name="Kaur G."/>
            <person name="Kumar N."/>
            <person name="Kumar A."/>
            <person name="Singh N.K."/>
            <person name="Kaur N."/>
            <person name="Mayilraj S."/>
        </authorList>
    </citation>
    <scope>NUCLEOTIDE SEQUENCE [LARGE SCALE GENOMIC DNA]</scope>
    <source>
        <strain evidence="4 5">SV-16</strain>
    </source>
</reference>
<keyword evidence="2" id="KW-0472">Membrane</keyword>